<name>A0A6J6N202_9ZZZZ</name>
<dbReference type="EMBL" id="CAEZXN010000001">
    <property type="protein sequence ID" value="CAB4682226.1"/>
    <property type="molecule type" value="Genomic_DNA"/>
</dbReference>
<sequence>MKVTIIGKPGCHLCEVAENVVQDLIAGSEIEFEKLSILDDPKLSARYSEEIPVIMIDGKVHDIFRVDEKRFLAAIGNGSTR</sequence>
<proteinExistence type="predicted"/>
<evidence type="ECO:0000313" key="1">
    <source>
        <dbReference type="EMBL" id="CAB4680167.1"/>
    </source>
</evidence>
<evidence type="ECO:0000313" key="2">
    <source>
        <dbReference type="EMBL" id="CAB4682226.1"/>
    </source>
</evidence>
<reference evidence="1" key="1">
    <citation type="submission" date="2020-05" db="EMBL/GenBank/DDBJ databases">
        <authorList>
            <person name="Chiriac C."/>
            <person name="Salcher M."/>
            <person name="Ghai R."/>
            <person name="Kavagutti S V."/>
        </authorList>
    </citation>
    <scope>NUCLEOTIDE SEQUENCE</scope>
</reference>
<dbReference type="AlphaFoldDB" id="A0A6J6N202"/>
<organism evidence="1">
    <name type="scientific">freshwater metagenome</name>
    <dbReference type="NCBI Taxonomy" id="449393"/>
    <lineage>
        <taxon>unclassified sequences</taxon>
        <taxon>metagenomes</taxon>
        <taxon>ecological metagenomes</taxon>
    </lineage>
</organism>
<dbReference type="Gene3D" id="3.40.30.10">
    <property type="entry name" value="Glutaredoxin"/>
    <property type="match status" value="1"/>
</dbReference>
<evidence type="ECO:0000313" key="4">
    <source>
        <dbReference type="EMBL" id="CAB5073763.1"/>
    </source>
</evidence>
<dbReference type="SUPFAM" id="SSF52833">
    <property type="entry name" value="Thioredoxin-like"/>
    <property type="match status" value="1"/>
</dbReference>
<gene>
    <name evidence="1" type="ORF">UFOPK2342_01081</name>
    <name evidence="2" type="ORF">UFOPK2423_00019</name>
    <name evidence="3" type="ORF">UFOPK3266_00813</name>
    <name evidence="4" type="ORF">UFOPK4367_00486</name>
</gene>
<dbReference type="EMBL" id="CAEZXB010000021">
    <property type="protein sequence ID" value="CAB4680167.1"/>
    <property type="molecule type" value="Genomic_DNA"/>
</dbReference>
<dbReference type="InterPro" id="IPR036249">
    <property type="entry name" value="Thioredoxin-like_sf"/>
</dbReference>
<evidence type="ECO:0000313" key="3">
    <source>
        <dbReference type="EMBL" id="CAB4843103.1"/>
    </source>
</evidence>
<dbReference type="InterPro" id="IPR008554">
    <property type="entry name" value="Glutaredoxin-like"/>
</dbReference>
<dbReference type="EMBL" id="CAFBAA010000017">
    <property type="protein sequence ID" value="CAB4843103.1"/>
    <property type="molecule type" value="Genomic_DNA"/>
</dbReference>
<protein>
    <submittedName>
        <fullName evidence="1">Unannotated protein</fullName>
    </submittedName>
</protein>
<dbReference type="Pfam" id="PF05768">
    <property type="entry name" value="Glrx-like"/>
    <property type="match status" value="1"/>
</dbReference>
<accession>A0A6J6N202</accession>
<dbReference type="EMBL" id="CAFBRC010000023">
    <property type="protein sequence ID" value="CAB5073763.1"/>
    <property type="molecule type" value="Genomic_DNA"/>
</dbReference>